<dbReference type="EMBL" id="GL732533">
    <property type="protein sequence ID" value="EFX84897.1"/>
    <property type="molecule type" value="Genomic_DNA"/>
</dbReference>
<organism evidence="1 2">
    <name type="scientific">Daphnia pulex</name>
    <name type="common">Water flea</name>
    <dbReference type="NCBI Taxonomy" id="6669"/>
    <lineage>
        <taxon>Eukaryota</taxon>
        <taxon>Metazoa</taxon>
        <taxon>Ecdysozoa</taxon>
        <taxon>Arthropoda</taxon>
        <taxon>Crustacea</taxon>
        <taxon>Branchiopoda</taxon>
        <taxon>Diplostraca</taxon>
        <taxon>Cladocera</taxon>
        <taxon>Anomopoda</taxon>
        <taxon>Daphniidae</taxon>
        <taxon>Daphnia</taxon>
    </lineage>
</organism>
<protein>
    <submittedName>
        <fullName evidence="1">Uncharacterized protein</fullName>
    </submittedName>
</protein>
<gene>
    <name evidence="1" type="ORF">DAPPUDRAFT_238392</name>
</gene>
<name>E9G6A0_DAPPU</name>
<dbReference type="Proteomes" id="UP000000305">
    <property type="component" value="Unassembled WGS sequence"/>
</dbReference>
<dbReference type="AlphaFoldDB" id="E9G6A0"/>
<dbReference type="KEGG" id="dpx:DAPPUDRAFT_238392"/>
<reference evidence="1 2" key="1">
    <citation type="journal article" date="2011" name="Science">
        <title>The ecoresponsive genome of Daphnia pulex.</title>
        <authorList>
            <person name="Colbourne J.K."/>
            <person name="Pfrender M.E."/>
            <person name="Gilbert D."/>
            <person name="Thomas W.K."/>
            <person name="Tucker A."/>
            <person name="Oakley T.H."/>
            <person name="Tokishita S."/>
            <person name="Aerts A."/>
            <person name="Arnold G.J."/>
            <person name="Basu M.K."/>
            <person name="Bauer D.J."/>
            <person name="Caceres C.E."/>
            <person name="Carmel L."/>
            <person name="Casola C."/>
            <person name="Choi J.H."/>
            <person name="Detter J.C."/>
            <person name="Dong Q."/>
            <person name="Dusheyko S."/>
            <person name="Eads B.D."/>
            <person name="Frohlich T."/>
            <person name="Geiler-Samerotte K.A."/>
            <person name="Gerlach D."/>
            <person name="Hatcher P."/>
            <person name="Jogdeo S."/>
            <person name="Krijgsveld J."/>
            <person name="Kriventseva E.V."/>
            <person name="Kultz D."/>
            <person name="Laforsch C."/>
            <person name="Lindquist E."/>
            <person name="Lopez J."/>
            <person name="Manak J.R."/>
            <person name="Muller J."/>
            <person name="Pangilinan J."/>
            <person name="Patwardhan R.P."/>
            <person name="Pitluck S."/>
            <person name="Pritham E.J."/>
            <person name="Rechtsteiner A."/>
            <person name="Rho M."/>
            <person name="Rogozin I.B."/>
            <person name="Sakarya O."/>
            <person name="Salamov A."/>
            <person name="Schaack S."/>
            <person name="Shapiro H."/>
            <person name="Shiga Y."/>
            <person name="Skalitzky C."/>
            <person name="Smith Z."/>
            <person name="Souvorov A."/>
            <person name="Sung W."/>
            <person name="Tang Z."/>
            <person name="Tsuchiya D."/>
            <person name="Tu H."/>
            <person name="Vos H."/>
            <person name="Wang M."/>
            <person name="Wolf Y.I."/>
            <person name="Yamagata H."/>
            <person name="Yamada T."/>
            <person name="Ye Y."/>
            <person name="Shaw J.R."/>
            <person name="Andrews J."/>
            <person name="Crease T.J."/>
            <person name="Tang H."/>
            <person name="Lucas S.M."/>
            <person name="Robertson H.M."/>
            <person name="Bork P."/>
            <person name="Koonin E.V."/>
            <person name="Zdobnov E.M."/>
            <person name="Grigoriev I.V."/>
            <person name="Lynch M."/>
            <person name="Boore J.L."/>
        </authorList>
    </citation>
    <scope>NUCLEOTIDE SEQUENCE [LARGE SCALE GENOMIC DNA]</scope>
</reference>
<evidence type="ECO:0000313" key="1">
    <source>
        <dbReference type="EMBL" id="EFX84897.1"/>
    </source>
</evidence>
<evidence type="ECO:0000313" key="2">
    <source>
        <dbReference type="Proteomes" id="UP000000305"/>
    </source>
</evidence>
<sequence length="154" mass="17890">MQRVRHKSVHKAEMPRRALVYYAIRPKVGDSPCRGLLGSYIYAYYYLINSLVLLYEKTFTAAKVKKCRASGKRGEIFINKIEKRWRPTTMYRRRRLKAKISAGHVPAAYAIKSPPSYLILYGGHRPLFNHFRFQLGSQSTMISLFPTPSCWTID</sequence>
<accession>E9G6A0</accession>
<dbReference type="HOGENOM" id="CLU_1706014_0_0_1"/>
<dbReference type="InParanoid" id="E9G6A0"/>
<keyword evidence="2" id="KW-1185">Reference proteome</keyword>
<proteinExistence type="predicted"/>